<dbReference type="InterPro" id="IPR023210">
    <property type="entry name" value="NADP_OxRdtase_dom"/>
</dbReference>
<evidence type="ECO:0000313" key="7">
    <source>
        <dbReference type="EMBL" id="TIB79949.1"/>
    </source>
</evidence>
<dbReference type="Gene3D" id="3.20.20.100">
    <property type="entry name" value="NADP-dependent oxidoreductase domain"/>
    <property type="match status" value="1"/>
</dbReference>
<dbReference type="Proteomes" id="UP000310708">
    <property type="component" value="Unassembled WGS sequence"/>
</dbReference>
<dbReference type="PANTHER" id="PTHR43827:SF13">
    <property type="entry name" value="ALDO_KETO REDUCTASE FAMILY PROTEIN"/>
    <property type="match status" value="1"/>
</dbReference>
<feature type="active site" description="Proton donor" evidence="3">
    <location>
        <position position="66"/>
    </location>
</feature>
<dbReference type="InterPro" id="IPR018170">
    <property type="entry name" value="Aldo/ket_reductase_CS"/>
</dbReference>
<dbReference type="AlphaFoldDB" id="A0A4T0M4D3"/>
<dbReference type="EMBL" id="SPRX01000009">
    <property type="protein sequence ID" value="TIC67915.1"/>
    <property type="molecule type" value="Genomic_DNA"/>
</dbReference>
<gene>
    <name evidence="9" type="ORF">E3Q01_01078</name>
    <name evidence="8" type="ORF">E3Q17_01280</name>
    <name evidence="7" type="ORF">E3Q22_02237</name>
</gene>
<keyword evidence="2" id="KW-0560">Oxidoreductase</keyword>
<reference evidence="10 11" key="1">
    <citation type="submission" date="2019-03" db="EMBL/GenBank/DDBJ databases">
        <title>Sequencing 25 genomes of Wallemia mellicola.</title>
        <authorList>
            <person name="Gostincar C."/>
        </authorList>
    </citation>
    <scope>NUCLEOTIDE SEQUENCE [LARGE SCALE GENOMIC DNA]</scope>
    <source>
        <strain evidence="8 10">EXF-1262</strain>
        <strain evidence="7 11">EXF-6152</strain>
        <strain evidence="9 12">EXF-757</strain>
    </source>
</reference>
<organism evidence="8 10">
    <name type="scientific">Wallemia mellicola</name>
    <dbReference type="NCBI Taxonomy" id="1708541"/>
    <lineage>
        <taxon>Eukaryota</taxon>
        <taxon>Fungi</taxon>
        <taxon>Dikarya</taxon>
        <taxon>Basidiomycota</taxon>
        <taxon>Wallemiomycotina</taxon>
        <taxon>Wallemiomycetes</taxon>
        <taxon>Wallemiales</taxon>
        <taxon>Wallemiaceae</taxon>
        <taxon>Wallemia</taxon>
    </lineage>
</organism>
<protein>
    <submittedName>
        <fullName evidence="8">Putative aldo-keto reductase</fullName>
    </submittedName>
</protein>
<dbReference type="CDD" id="cd19071">
    <property type="entry name" value="AKR_AKR1-5-like"/>
    <property type="match status" value="1"/>
</dbReference>
<evidence type="ECO:0000313" key="12">
    <source>
        <dbReference type="Proteomes" id="UP000310708"/>
    </source>
</evidence>
<dbReference type="EMBL" id="SPRC01000020">
    <property type="protein sequence ID" value="TIB79949.1"/>
    <property type="molecule type" value="Genomic_DNA"/>
</dbReference>
<dbReference type="PROSITE" id="PS00063">
    <property type="entry name" value="ALDOKETO_REDUCTASE_3"/>
    <property type="match status" value="1"/>
</dbReference>
<dbReference type="Pfam" id="PF00248">
    <property type="entry name" value="Aldo_ket_red"/>
    <property type="match status" value="1"/>
</dbReference>
<proteinExistence type="inferred from homology"/>
<evidence type="ECO:0000256" key="2">
    <source>
        <dbReference type="ARBA" id="ARBA00023002"/>
    </source>
</evidence>
<dbReference type="FunFam" id="3.20.20.100:FF:000015">
    <property type="entry name" value="Oxidoreductase, aldo/keto reductase family"/>
    <property type="match status" value="1"/>
</dbReference>
<evidence type="ECO:0000256" key="1">
    <source>
        <dbReference type="ARBA" id="ARBA00007905"/>
    </source>
</evidence>
<feature type="site" description="Lowers pKa of active site Tyr" evidence="5">
    <location>
        <position position="95"/>
    </location>
</feature>
<dbReference type="SUPFAM" id="SSF51430">
    <property type="entry name" value="NAD(P)-linked oxidoreductase"/>
    <property type="match status" value="1"/>
</dbReference>
<dbReference type="PIRSF" id="PIRSF000097">
    <property type="entry name" value="AKR"/>
    <property type="match status" value="1"/>
</dbReference>
<comment type="similarity">
    <text evidence="1">Belongs to the aldo/keto reductase family.</text>
</comment>
<accession>A0A4T0M4D3</accession>
<dbReference type="EMBL" id="SPRH01000010">
    <property type="protein sequence ID" value="TIC02779.1"/>
    <property type="molecule type" value="Genomic_DNA"/>
</dbReference>
<evidence type="ECO:0000313" key="8">
    <source>
        <dbReference type="EMBL" id="TIC02779.1"/>
    </source>
</evidence>
<sequence>MAFTLTSRVGLQNGKDIPVLGFGTYESSTEEAYTSVKQALEAGYRHIQSVSNLIAIYLEYLNVIGYENEEACGRAINDFMKESNTPRNEIFYTTKLMANNGLEHARKAIRESVRLSGLGYLDLYLIHGPYPSKEARLASWKAIEEAIDEGLIKSAGVSNYGVRHLEELYEISPRYPVTVNQLDLHPFMQRREDVEYNKRRGIVLEAWGPLARAMRFNNPVLKRISESHSKSPAQVLLRWSIQKGYVPLPKSVKKERLAANKEIFDFELSNDDMNNLDQLDEYLVTDWDPIGDASV</sequence>
<evidence type="ECO:0000313" key="9">
    <source>
        <dbReference type="EMBL" id="TIC67915.1"/>
    </source>
</evidence>
<evidence type="ECO:0000313" key="10">
    <source>
        <dbReference type="Proteomes" id="UP000307169"/>
    </source>
</evidence>
<comment type="caution">
    <text evidence="8">The sequence shown here is derived from an EMBL/GenBank/DDBJ whole genome shotgun (WGS) entry which is preliminary data.</text>
</comment>
<evidence type="ECO:0000313" key="11">
    <source>
        <dbReference type="Proteomes" id="UP000310685"/>
    </source>
</evidence>
<dbReference type="InterPro" id="IPR020471">
    <property type="entry name" value="AKR"/>
</dbReference>
<name>A0A4T0M4D3_9BASI</name>
<dbReference type="Proteomes" id="UP000307169">
    <property type="component" value="Unassembled WGS sequence"/>
</dbReference>
<dbReference type="InterPro" id="IPR036812">
    <property type="entry name" value="NAD(P)_OxRdtase_dom_sf"/>
</dbReference>
<dbReference type="PANTHER" id="PTHR43827">
    <property type="entry name" value="2,5-DIKETO-D-GLUCONIC ACID REDUCTASE"/>
    <property type="match status" value="1"/>
</dbReference>
<dbReference type="GO" id="GO:0016491">
    <property type="term" value="F:oxidoreductase activity"/>
    <property type="evidence" value="ECO:0007669"/>
    <property type="project" value="UniProtKB-KW"/>
</dbReference>
<evidence type="ECO:0000256" key="5">
    <source>
        <dbReference type="PIRSR" id="PIRSR000097-3"/>
    </source>
</evidence>
<evidence type="ECO:0000256" key="4">
    <source>
        <dbReference type="PIRSR" id="PIRSR000097-2"/>
    </source>
</evidence>
<evidence type="ECO:0000256" key="3">
    <source>
        <dbReference type="PIRSR" id="PIRSR000097-1"/>
    </source>
</evidence>
<feature type="binding site" evidence="4">
    <location>
        <position position="127"/>
    </location>
    <ligand>
        <name>substrate</name>
    </ligand>
</feature>
<evidence type="ECO:0000259" key="6">
    <source>
        <dbReference type="Pfam" id="PF00248"/>
    </source>
</evidence>
<dbReference type="Proteomes" id="UP000310685">
    <property type="component" value="Unassembled WGS sequence"/>
</dbReference>
<dbReference type="PRINTS" id="PR00069">
    <property type="entry name" value="ALDKETRDTASE"/>
</dbReference>
<feature type="domain" description="NADP-dependent oxidoreductase" evidence="6">
    <location>
        <begin position="20"/>
        <end position="281"/>
    </location>
</feature>